<dbReference type="RefSeq" id="WP_379780903.1">
    <property type="nucleotide sequence ID" value="NZ_JBHSWW010000088.1"/>
</dbReference>
<evidence type="ECO:0000313" key="2">
    <source>
        <dbReference type="EMBL" id="MFC6753362.1"/>
    </source>
</evidence>
<dbReference type="InterPro" id="IPR058415">
    <property type="entry name" value="DUF8102"/>
</dbReference>
<organism evidence="2 3">
    <name type="scientific">Halorubrum tibetense</name>
    <dbReference type="NCBI Taxonomy" id="175631"/>
    <lineage>
        <taxon>Archaea</taxon>
        <taxon>Methanobacteriati</taxon>
        <taxon>Methanobacteriota</taxon>
        <taxon>Stenosarchaea group</taxon>
        <taxon>Halobacteria</taxon>
        <taxon>Halobacteriales</taxon>
        <taxon>Haloferacaceae</taxon>
        <taxon>Halorubrum</taxon>
    </lineage>
</organism>
<proteinExistence type="predicted"/>
<evidence type="ECO:0000313" key="3">
    <source>
        <dbReference type="Proteomes" id="UP001596442"/>
    </source>
</evidence>
<protein>
    <recommendedName>
        <fullName evidence="1">Domain of unknown function domain-containing protein</fullName>
    </recommendedName>
</protein>
<evidence type="ECO:0000259" key="1">
    <source>
        <dbReference type="Pfam" id="PF26404"/>
    </source>
</evidence>
<name>A0ABD5SEI7_9EURY</name>
<reference evidence="2 3" key="1">
    <citation type="journal article" date="2019" name="Int. J. Syst. Evol. Microbiol.">
        <title>The Global Catalogue of Microorganisms (GCM) 10K type strain sequencing project: providing services to taxonomists for standard genome sequencing and annotation.</title>
        <authorList>
            <consortium name="The Broad Institute Genomics Platform"/>
            <consortium name="The Broad Institute Genome Sequencing Center for Infectious Disease"/>
            <person name="Wu L."/>
            <person name="Ma J."/>
        </authorList>
    </citation>
    <scope>NUCLEOTIDE SEQUENCE [LARGE SCALE GENOMIC DNA]</scope>
    <source>
        <strain evidence="2 3">CGMCC 1.3239</strain>
    </source>
</reference>
<dbReference type="AlphaFoldDB" id="A0ABD5SEI7"/>
<keyword evidence="3" id="KW-1185">Reference proteome</keyword>
<gene>
    <name evidence="2" type="ORF">ACFQEU_07770</name>
</gene>
<accession>A0ABD5SEI7</accession>
<dbReference type="Proteomes" id="UP001596442">
    <property type="component" value="Unassembled WGS sequence"/>
</dbReference>
<comment type="caution">
    <text evidence="2">The sequence shown here is derived from an EMBL/GenBank/DDBJ whole genome shotgun (WGS) entry which is preliminary data.</text>
</comment>
<dbReference type="EMBL" id="JBHSWW010000088">
    <property type="protein sequence ID" value="MFC6753362.1"/>
    <property type="molecule type" value="Genomic_DNA"/>
</dbReference>
<dbReference type="Pfam" id="PF26404">
    <property type="entry name" value="DUF8102"/>
    <property type="match status" value="1"/>
</dbReference>
<feature type="domain" description="Domain of unknown function" evidence="1">
    <location>
        <begin position="11"/>
        <end position="187"/>
    </location>
</feature>
<sequence length="199" mass="23037">MTSERSKGRFLADLQRSYLHGNHEPSTRNSKYATESQIRARIKGALFELKVFNEAAEDGMLETLFEDYTRLPESAPDESAYQMKMPKETSEIEAIIGMAYRGYKLNGMDSDEFVKSILENAIRKAEADHHGVRIQDVSAELELTEDIEVHTDPLEKWQKDMPLSRSEYQELHDRLSDKLDREIQVNEMDDLIEQHLVDD</sequence>